<keyword evidence="4" id="KW-0677">Repeat</keyword>
<organism evidence="9 13">
    <name type="scientific">Cafeteria roenbergensis</name>
    <name type="common">Marine flagellate</name>
    <dbReference type="NCBI Taxonomy" id="33653"/>
    <lineage>
        <taxon>Eukaryota</taxon>
        <taxon>Sar</taxon>
        <taxon>Stramenopiles</taxon>
        <taxon>Bigyra</taxon>
        <taxon>Opalozoa</taxon>
        <taxon>Bicosoecida</taxon>
        <taxon>Cafeteriaceae</taxon>
        <taxon>Cafeteria</taxon>
    </lineage>
</organism>
<dbReference type="AlphaFoldDB" id="A0A5A8E081"/>
<dbReference type="EMBL" id="VLTM01000002">
    <property type="protein sequence ID" value="KAA0168523.1"/>
    <property type="molecule type" value="Genomic_DNA"/>
</dbReference>
<gene>
    <name evidence="10" type="ORF">FNF27_00963</name>
    <name evidence="9" type="ORF">FNF28_00959</name>
    <name evidence="7" type="ORF">FNF29_01209</name>
    <name evidence="8" type="ORF">FNF31_00403</name>
</gene>
<dbReference type="GO" id="GO:0006606">
    <property type="term" value="P:protein import into nucleus"/>
    <property type="evidence" value="ECO:0007669"/>
    <property type="project" value="InterPro"/>
</dbReference>
<evidence type="ECO:0000256" key="2">
    <source>
        <dbReference type="ARBA" id="ARBA00022448"/>
    </source>
</evidence>
<protein>
    <recommendedName>
        <fullName evidence="6">Importin subunit beta-1/Transportin-1-like TPR repeats domain-containing protein</fullName>
    </recommendedName>
</protein>
<evidence type="ECO:0000313" key="12">
    <source>
        <dbReference type="Proteomes" id="UP000323011"/>
    </source>
</evidence>
<sequence>MAATATTGTAAVRDALVALSAPDDGMRQRAEAHLLELRKANGAGLMSVLATHMVDASMEGEARMQAMVYWKNMLDPSHPLSAPGITSPERRLVAIHSFWTGLPGRETLRSQAVQALLGAADPDEQRVAAAVVAQISVLELPDGWKELFPGLLGVLDNTASTAHMRRGVLTTVAFIAEEVEEHCISPAVVNKLLTHCVAAMAPDQPDRWLMEAGMRCLANLLEFCEAIFTDDSRKGERGYLVNVFVSAAGHKQEEIRVLALRGLANMVRWYYPAMPEYMAACHSATDKVIKAIEDDFSRDGSMALEFWAGLGDKEQDLEEGANFHLLRRIVDTLAPSIWEVITTKRDGAEEIPTVMQTEAKPAHVASEVMRQMIFSLEPRRAAEVFTPLIDGSFTHADWRVREGAISVLGYMAEAFPAAAEVAPLIGRYYPLLMGRLTTSADAERDHRIRPALAWCAGVILDSQFETVAVVNGRELVSPSIAVFGALLSETPVTARYGAFALSALASKAAESPRPPLAGSPGGTAWITPDLARTILGSMMRAMGRSDGHLADLITNVMDAFSYVTNALGTECLPLLLELVRGTIASVPPVGTKFVGSAAGSAERQLVELQLTALCGSLGVLVGTLFRLGEDAGPAAAGLLAEARTAIDGALPTLIHVVSLKDCTATMEAWIALSTVVTSLEAGVAKHVATLGPVLVTAIKNHTDSQSSIKAIMATSAFISALGDGVAACIAPLFEALQEVCMSDEADRFAKPEAVGCIGDLAIAAGPDVLTPYIGHISTILATAERAPLIGDVDEDDWTFKLRENILSTYSGLLNAFQSAPHAQKSVVVASGQQAIRLVKRLAAEIGTMSETQRSELSGPYLCNMCMVVADLALLMSPAAIASEVRADEQWLVALCTLADKVAADEGTSLVPDPGTFCMHVMHHGRVPS</sequence>
<feature type="domain" description="Importin subunit beta-1/Transportin-1-like TPR repeats" evidence="6">
    <location>
        <begin position="652"/>
        <end position="854"/>
    </location>
</feature>
<name>A0A5A8E081_CAFRO</name>
<comment type="caution">
    <text evidence="9">The sequence shown here is derived from an EMBL/GenBank/DDBJ whole genome shotgun (WGS) entry which is preliminary data.</text>
</comment>
<proteinExistence type="predicted"/>
<evidence type="ECO:0000313" key="8">
    <source>
        <dbReference type="EMBL" id="KAA0168523.1"/>
    </source>
</evidence>
<dbReference type="InterPro" id="IPR058584">
    <property type="entry name" value="IMB1_TNPO1-like_TPR"/>
</dbReference>
<dbReference type="Proteomes" id="UP000323011">
    <property type="component" value="Unassembled WGS sequence"/>
</dbReference>
<dbReference type="Proteomes" id="UP000324907">
    <property type="component" value="Unassembled WGS sequence"/>
</dbReference>
<dbReference type="EMBL" id="VLTO01000003">
    <property type="protein sequence ID" value="KAA0177792.1"/>
    <property type="molecule type" value="Genomic_DNA"/>
</dbReference>
<evidence type="ECO:0000313" key="7">
    <source>
        <dbReference type="EMBL" id="KAA0156417.1"/>
    </source>
</evidence>
<dbReference type="GO" id="GO:0005737">
    <property type="term" value="C:cytoplasm"/>
    <property type="evidence" value="ECO:0007669"/>
    <property type="project" value="UniProtKB-SubCell"/>
</dbReference>
<dbReference type="Proteomes" id="UP000325113">
    <property type="component" value="Unassembled WGS sequence"/>
</dbReference>
<evidence type="ECO:0000313" key="10">
    <source>
        <dbReference type="EMBL" id="KAA0177792.1"/>
    </source>
</evidence>
<evidence type="ECO:0000313" key="9">
    <source>
        <dbReference type="EMBL" id="KAA0171193.1"/>
    </source>
</evidence>
<evidence type="ECO:0000313" key="11">
    <source>
        <dbReference type="Proteomes" id="UP000322899"/>
    </source>
</evidence>
<dbReference type="EMBL" id="VLTN01000004">
    <property type="protein sequence ID" value="KAA0156417.1"/>
    <property type="molecule type" value="Genomic_DNA"/>
</dbReference>
<dbReference type="InterPro" id="IPR040122">
    <property type="entry name" value="Importin_beta"/>
</dbReference>
<evidence type="ECO:0000256" key="1">
    <source>
        <dbReference type="ARBA" id="ARBA00004496"/>
    </source>
</evidence>
<evidence type="ECO:0000259" key="6">
    <source>
        <dbReference type="Pfam" id="PF25574"/>
    </source>
</evidence>
<dbReference type="PANTHER" id="PTHR10527">
    <property type="entry name" value="IMPORTIN BETA"/>
    <property type="match status" value="1"/>
</dbReference>
<dbReference type="InterPro" id="IPR016024">
    <property type="entry name" value="ARM-type_fold"/>
</dbReference>
<dbReference type="Proteomes" id="UP000322899">
    <property type="component" value="Unassembled WGS sequence"/>
</dbReference>
<evidence type="ECO:0000256" key="4">
    <source>
        <dbReference type="ARBA" id="ARBA00022737"/>
    </source>
</evidence>
<dbReference type="InterPro" id="IPR011989">
    <property type="entry name" value="ARM-like"/>
</dbReference>
<keyword evidence="3" id="KW-0963">Cytoplasm</keyword>
<keyword evidence="5" id="KW-0653">Protein transport</keyword>
<dbReference type="SUPFAM" id="SSF48371">
    <property type="entry name" value="ARM repeat"/>
    <property type="match status" value="1"/>
</dbReference>
<comment type="subcellular location">
    <subcellularLocation>
        <location evidence="1">Cytoplasm</location>
    </subcellularLocation>
</comment>
<evidence type="ECO:0000256" key="5">
    <source>
        <dbReference type="ARBA" id="ARBA00022927"/>
    </source>
</evidence>
<keyword evidence="12" id="KW-1185">Reference proteome</keyword>
<reference evidence="11 12" key="1">
    <citation type="submission" date="2019-07" db="EMBL/GenBank/DDBJ databases">
        <title>Genomes of Cafeteria roenbergensis.</title>
        <authorList>
            <person name="Fischer M.G."/>
            <person name="Hackl T."/>
            <person name="Roman M."/>
        </authorList>
    </citation>
    <scope>NUCLEOTIDE SEQUENCE [LARGE SCALE GENOMIC DNA]</scope>
    <source>
        <strain evidence="7 12">BVI</strain>
        <strain evidence="8 14">Cflag</strain>
        <strain evidence="10 11">E4-10P</strain>
        <strain evidence="9 13">RCC970-E3</strain>
    </source>
</reference>
<evidence type="ECO:0000313" key="13">
    <source>
        <dbReference type="Proteomes" id="UP000324907"/>
    </source>
</evidence>
<keyword evidence="2" id="KW-0813">Transport</keyword>
<dbReference type="EMBL" id="VLTL01000008">
    <property type="protein sequence ID" value="KAA0171193.1"/>
    <property type="molecule type" value="Genomic_DNA"/>
</dbReference>
<accession>A0A5A8E081</accession>
<dbReference type="Pfam" id="PF25574">
    <property type="entry name" value="TPR_IMB1"/>
    <property type="match status" value="1"/>
</dbReference>
<dbReference type="OrthoDB" id="10263328at2759"/>
<evidence type="ECO:0000256" key="3">
    <source>
        <dbReference type="ARBA" id="ARBA00022490"/>
    </source>
</evidence>
<evidence type="ECO:0000313" key="14">
    <source>
        <dbReference type="Proteomes" id="UP000325113"/>
    </source>
</evidence>
<dbReference type="Gene3D" id="1.25.10.10">
    <property type="entry name" value="Leucine-rich Repeat Variant"/>
    <property type="match status" value="1"/>
</dbReference>